<evidence type="ECO:0000256" key="1">
    <source>
        <dbReference type="SAM" id="Phobius"/>
    </source>
</evidence>
<name>A0A0S8GIB1_UNCW3</name>
<dbReference type="Gene3D" id="1.20.120.1630">
    <property type="match status" value="1"/>
</dbReference>
<proteinExistence type="predicted"/>
<sequence length="67" mass="7568">MYASLVLIVLGVAFASGITIALMPAMVIAVLNLLTALKEGEFLLERFGDEYKEYMKRVLYRFIPKIL</sequence>
<protein>
    <recommendedName>
        <fullName evidence="4">Steroid 5-alpha reductase C-terminal domain-containing protein</fullName>
    </recommendedName>
</protein>
<gene>
    <name evidence="2" type="ORF">AMJ87_04725</name>
</gene>
<dbReference type="EMBL" id="LJUO01000031">
    <property type="protein sequence ID" value="KPK72473.1"/>
    <property type="molecule type" value="Genomic_DNA"/>
</dbReference>
<dbReference type="AlphaFoldDB" id="A0A0S8GIB1"/>
<evidence type="ECO:0000313" key="2">
    <source>
        <dbReference type="EMBL" id="KPK72473.1"/>
    </source>
</evidence>
<evidence type="ECO:0000313" key="3">
    <source>
        <dbReference type="Proteomes" id="UP000051096"/>
    </source>
</evidence>
<keyword evidence="1" id="KW-0472">Membrane</keyword>
<keyword evidence="1" id="KW-1133">Transmembrane helix</keyword>
<feature type="transmembrane region" description="Helical" evidence="1">
    <location>
        <begin position="6"/>
        <end position="34"/>
    </location>
</feature>
<evidence type="ECO:0008006" key="4">
    <source>
        <dbReference type="Google" id="ProtNLM"/>
    </source>
</evidence>
<reference evidence="2 3" key="1">
    <citation type="journal article" date="2015" name="Microbiome">
        <title>Genomic resolution of linkages in carbon, nitrogen, and sulfur cycling among widespread estuary sediment bacteria.</title>
        <authorList>
            <person name="Baker B.J."/>
            <person name="Lazar C.S."/>
            <person name="Teske A.P."/>
            <person name="Dick G.J."/>
        </authorList>
    </citation>
    <scope>NUCLEOTIDE SEQUENCE [LARGE SCALE GENOMIC DNA]</scope>
    <source>
        <strain evidence="2">SM23_60</strain>
    </source>
</reference>
<accession>A0A0S8GIB1</accession>
<keyword evidence="1" id="KW-0812">Transmembrane</keyword>
<organism evidence="2 3">
    <name type="scientific">candidate division WOR_3 bacterium SM23_60</name>
    <dbReference type="NCBI Taxonomy" id="1703780"/>
    <lineage>
        <taxon>Bacteria</taxon>
        <taxon>Bacteria division WOR-3</taxon>
    </lineage>
</organism>
<dbReference type="Proteomes" id="UP000051096">
    <property type="component" value="Unassembled WGS sequence"/>
</dbReference>
<comment type="caution">
    <text evidence="2">The sequence shown here is derived from an EMBL/GenBank/DDBJ whole genome shotgun (WGS) entry which is preliminary data.</text>
</comment>